<dbReference type="STRING" id="27342.A0A0H2RRK9"/>
<dbReference type="OrthoDB" id="3199651at2759"/>
<keyword evidence="4" id="KW-1185">Reference proteome</keyword>
<proteinExistence type="predicted"/>
<feature type="region of interest" description="Disordered" evidence="1">
    <location>
        <begin position="1"/>
        <end position="24"/>
    </location>
</feature>
<evidence type="ECO:0000256" key="1">
    <source>
        <dbReference type="SAM" id="MobiDB-lite"/>
    </source>
</evidence>
<keyword evidence="2" id="KW-1133">Transmembrane helix</keyword>
<gene>
    <name evidence="3" type="ORF">SCHPADRAFT_854401</name>
</gene>
<feature type="transmembrane region" description="Helical" evidence="2">
    <location>
        <begin position="47"/>
        <end position="64"/>
    </location>
</feature>
<keyword evidence="2" id="KW-0812">Transmembrane</keyword>
<accession>A0A0H2RRK9</accession>
<dbReference type="Proteomes" id="UP000053477">
    <property type="component" value="Unassembled WGS sequence"/>
</dbReference>
<feature type="compositionally biased region" description="Polar residues" evidence="1">
    <location>
        <begin position="1"/>
        <end position="14"/>
    </location>
</feature>
<organism evidence="3 4">
    <name type="scientific">Schizopora paradoxa</name>
    <dbReference type="NCBI Taxonomy" id="27342"/>
    <lineage>
        <taxon>Eukaryota</taxon>
        <taxon>Fungi</taxon>
        <taxon>Dikarya</taxon>
        <taxon>Basidiomycota</taxon>
        <taxon>Agaricomycotina</taxon>
        <taxon>Agaricomycetes</taxon>
        <taxon>Hymenochaetales</taxon>
        <taxon>Schizoporaceae</taxon>
        <taxon>Schizopora</taxon>
    </lineage>
</organism>
<evidence type="ECO:0000313" key="3">
    <source>
        <dbReference type="EMBL" id="KLO12118.1"/>
    </source>
</evidence>
<evidence type="ECO:0000256" key="2">
    <source>
        <dbReference type="SAM" id="Phobius"/>
    </source>
</evidence>
<reference evidence="3 4" key="1">
    <citation type="submission" date="2015-04" db="EMBL/GenBank/DDBJ databases">
        <title>Complete genome sequence of Schizopora paradoxa KUC8140, a cosmopolitan wood degrader in East Asia.</title>
        <authorList>
            <consortium name="DOE Joint Genome Institute"/>
            <person name="Min B."/>
            <person name="Park H."/>
            <person name="Jang Y."/>
            <person name="Kim J.-J."/>
            <person name="Kim K.H."/>
            <person name="Pangilinan J."/>
            <person name="Lipzen A."/>
            <person name="Riley R."/>
            <person name="Grigoriev I.V."/>
            <person name="Spatafora J.W."/>
            <person name="Choi I.-G."/>
        </authorList>
    </citation>
    <scope>NUCLEOTIDE SEQUENCE [LARGE SCALE GENOMIC DNA]</scope>
    <source>
        <strain evidence="3 4">KUC8140</strain>
    </source>
</reference>
<dbReference type="EMBL" id="KQ085985">
    <property type="protein sequence ID" value="KLO12118.1"/>
    <property type="molecule type" value="Genomic_DNA"/>
</dbReference>
<evidence type="ECO:0000313" key="4">
    <source>
        <dbReference type="Proteomes" id="UP000053477"/>
    </source>
</evidence>
<dbReference type="AlphaFoldDB" id="A0A0H2RRK9"/>
<sequence>MSTPSTRNRSNPQPGGNDLLNKDLPKRRGKALQPVSRPLKNTSLNTVIYWLGAITLLISAFYAYRLTQWKAEAGGWWNLALGKRPPQTQPGMNAQNYGGAVPTANVKSKELDLEDHINGIASILAIEPTELASAISDVVAQHVAPKSLSSLSSSASAAKADKTAVDALFGGDAKSRSGEGGGASLGSVAKAVEAIVGFDEPVGADAL</sequence>
<keyword evidence="2" id="KW-0472">Membrane</keyword>
<protein>
    <submittedName>
        <fullName evidence="3">Uncharacterized protein</fullName>
    </submittedName>
</protein>
<name>A0A0H2RRK9_9AGAM</name>
<dbReference type="InParanoid" id="A0A0H2RRK9"/>